<comment type="caution">
    <text evidence="1">The sequence shown here is derived from an EMBL/GenBank/DDBJ whole genome shotgun (WGS) entry which is preliminary data.</text>
</comment>
<dbReference type="AlphaFoldDB" id="A0A8H3FLK5"/>
<dbReference type="Proteomes" id="UP000664203">
    <property type="component" value="Unassembled WGS sequence"/>
</dbReference>
<evidence type="ECO:0000313" key="2">
    <source>
        <dbReference type="Proteomes" id="UP000664203"/>
    </source>
</evidence>
<name>A0A8H3FLK5_9LECA</name>
<dbReference type="EMBL" id="CAJPDR010000166">
    <property type="protein sequence ID" value="CAF9923226.1"/>
    <property type="molecule type" value="Genomic_DNA"/>
</dbReference>
<gene>
    <name evidence="1" type="ORF">ALECFALPRED_002336</name>
</gene>
<reference evidence="1" key="1">
    <citation type="submission" date="2021-03" db="EMBL/GenBank/DDBJ databases">
        <authorList>
            <person name="Tagirdzhanova G."/>
        </authorList>
    </citation>
    <scope>NUCLEOTIDE SEQUENCE</scope>
</reference>
<evidence type="ECO:0000313" key="1">
    <source>
        <dbReference type="EMBL" id="CAF9923226.1"/>
    </source>
</evidence>
<keyword evidence="2" id="KW-1185">Reference proteome</keyword>
<organism evidence="1 2">
    <name type="scientific">Alectoria fallacina</name>
    <dbReference type="NCBI Taxonomy" id="1903189"/>
    <lineage>
        <taxon>Eukaryota</taxon>
        <taxon>Fungi</taxon>
        <taxon>Dikarya</taxon>
        <taxon>Ascomycota</taxon>
        <taxon>Pezizomycotina</taxon>
        <taxon>Lecanoromycetes</taxon>
        <taxon>OSLEUM clade</taxon>
        <taxon>Lecanoromycetidae</taxon>
        <taxon>Lecanorales</taxon>
        <taxon>Lecanorineae</taxon>
        <taxon>Parmeliaceae</taxon>
        <taxon>Alectoria</taxon>
    </lineage>
</organism>
<accession>A0A8H3FLK5</accession>
<sequence length="117" mass="13426">MCFVNQSICSGCSYITETPLPKKPCTLTPDVLQYGCNGKKVVVEIEHTGPEFCSICYNESYVEIKKKWERKEEACTDKARKQGYTPAQIGSLREGVKQGMRHEIMRLDQDWEEIWSA</sequence>
<protein>
    <submittedName>
        <fullName evidence="1">Uncharacterized protein</fullName>
    </submittedName>
</protein>
<proteinExistence type="predicted"/>